<feature type="chain" id="PRO_5027058972" evidence="2">
    <location>
        <begin position="19"/>
        <end position="227"/>
    </location>
</feature>
<evidence type="ECO:0000256" key="1">
    <source>
        <dbReference type="SAM" id="MobiDB-lite"/>
    </source>
</evidence>
<organism evidence="3 4">
    <name type="scientific">Sphingomonas carotinifaciens</name>
    <dbReference type="NCBI Taxonomy" id="1166323"/>
    <lineage>
        <taxon>Bacteria</taxon>
        <taxon>Pseudomonadati</taxon>
        <taxon>Pseudomonadota</taxon>
        <taxon>Alphaproteobacteria</taxon>
        <taxon>Sphingomonadales</taxon>
        <taxon>Sphingomonadaceae</taxon>
        <taxon>Sphingomonas</taxon>
    </lineage>
</organism>
<reference evidence="3 4" key="1">
    <citation type="submission" date="2019-12" db="EMBL/GenBank/DDBJ databases">
        <authorList>
            <person name="Zheng J."/>
        </authorList>
    </citation>
    <scope>NUCLEOTIDE SEQUENCE [LARGE SCALE GENOMIC DNA]</scope>
    <source>
        <strain evidence="3 4">DSM 27347</strain>
    </source>
</reference>
<keyword evidence="2" id="KW-0732">Signal</keyword>
<evidence type="ECO:0000313" key="4">
    <source>
        <dbReference type="Proteomes" id="UP000436801"/>
    </source>
</evidence>
<name>A0A6N8LS38_9SPHN</name>
<proteinExistence type="predicted"/>
<accession>A0A6N8LS38</accession>
<sequence length="227" mass="23036">MRHAMTHTLTLTSTLAAALLLAGCTGTQNRGVESVHQPVVDRSDYALDLGVIGGRLAAGEEERLDGWARTLRLGYGDHVAIDDPATEAPGARAEVAELVARYGLLLDEAAASSQAPVTPATIRVVVSRTRAAVPGCPDWSRDSSLDWNQNTSSNYGCATNATLAAMVANPADLVRGHAGRETADPAQVFKSIDLYRKAVPTGGGGTTVGSAGGAGGGGGGASAGGSR</sequence>
<dbReference type="AlphaFoldDB" id="A0A6N8LS38"/>
<dbReference type="PROSITE" id="PS51257">
    <property type="entry name" value="PROKAR_LIPOPROTEIN"/>
    <property type="match status" value="1"/>
</dbReference>
<feature type="signal peptide" evidence="2">
    <location>
        <begin position="1"/>
        <end position="18"/>
    </location>
</feature>
<feature type="region of interest" description="Disordered" evidence="1">
    <location>
        <begin position="206"/>
        <end position="227"/>
    </location>
</feature>
<dbReference type="OrthoDB" id="9802674at2"/>
<dbReference type="Pfam" id="PF09476">
    <property type="entry name" value="Pilus_CpaD"/>
    <property type="match status" value="1"/>
</dbReference>
<dbReference type="EMBL" id="WSUT01000005">
    <property type="protein sequence ID" value="MWC43715.1"/>
    <property type="molecule type" value="Genomic_DNA"/>
</dbReference>
<dbReference type="Proteomes" id="UP000436801">
    <property type="component" value="Unassembled WGS sequence"/>
</dbReference>
<dbReference type="InterPro" id="IPR019027">
    <property type="entry name" value="Pilus_biogenesis_CpaD-related"/>
</dbReference>
<evidence type="ECO:0000313" key="3">
    <source>
        <dbReference type="EMBL" id="MWC43715.1"/>
    </source>
</evidence>
<protein>
    <submittedName>
        <fullName evidence="3">Pilus assembly protein CpaD</fullName>
    </submittedName>
</protein>
<evidence type="ECO:0000256" key="2">
    <source>
        <dbReference type="SAM" id="SignalP"/>
    </source>
</evidence>
<gene>
    <name evidence="3" type="ORF">GQR91_08580</name>
</gene>
<comment type="caution">
    <text evidence="3">The sequence shown here is derived from an EMBL/GenBank/DDBJ whole genome shotgun (WGS) entry which is preliminary data.</text>
</comment>